<dbReference type="GO" id="GO:0005743">
    <property type="term" value="C:mitochondrial inner membrane"/>
    <property type="evidence" value="ECO:0007669"/>
    <property type="project" value="UniProtKB-SubCell"/>
</dbReference>
<sequence length="399" mass="45442">MIKVPIKVMLTSRSHTRQLKWAKYRPKSKFSQAKILSFQFSTYHCTTITDSDVKAARSYCSKLIQKFDSPSYTLQTFIPASARDVYLSIRALNVELARIPDIISNSTIGALRMQFWRDNVNKIFQEIPQKEPVSILLSYALASLRSRHPGIQTEMMKAWCIKIINAREQYMDNKPYASIDALETYAENTYSNILYITSAALPVHSLIVDHVASHIGKAHGITAVLRGLPLIAFPSTPNHHFNSGNVRTNVGEKCDRRQESVVLPLDIMAETGVKEEDVFRRGSTAPGLKDAVFTVATRANDHLLTAKEMLKKIKLGQDLGHEYDHVHEKNNDFPDSSFKSSSAADEIDKSFGVFMPAVMIGLWLQRLENVDFDIFNPELRTRDWRLPWKAYWAYSRRTL</sequence>
<dbReference type="Proteomes" id="UP000283383">
    <property type="component" value="Unassembled WGS sequence"/>
</dbReference>
<evidence type="ECO:0000313" key="8">
    <source>
        <dbReference type="Proteomes" id="UP000283383"/>
    </source>
</evidence>
<evidence type="ECO:0000256" key="6">
    <source>
        <dbReference type="ARBA" id="ARBA00038273"/>
    </source>
</evidence>
<organism evidence="7 8">
    <name type="scientific">Golovinomyces cichoracearum</name>
    <dbReference type="NCBI Taxonomy" id="62708"/>
    <lineage>
        <taxon>Eukaryota</taxon>
        <taxon>Fungi</taxon>
        <taxon>Dikarya</taxon>
        <taxon>Ascomycota</taxon>
        <taxon>Pezizomycotina</taxon>
        <taxon>Leotiomycetes</taxon>
        <taxon>Erysiphales</taxon>
        <taxon>Erysiphaceae</taxon>
        <taxon>Golovinomyces</taxon>
    </lineage>
</organism>
<dbReference type="InterPro" id="IPR008949">
    <property type="entry name" value="Isoprenoid_synthase_dom_sf"/>
</dbReference>
<dbReference type="EMBL" id="MCBQ01022308">
    <property type="protein sequence ID" value="RKF51365.1"/>
    <property type="molecule type" value="Genomic_DNA"/>
</dbReference>
<keyword evidence="4" id="KW-0496">Mitochondrion</keyword>
<evidence type="ECO:0000256" key="1">
    <source>
        <dbReference type="ARBA" id="ARBA00004273"/>
    </source>
</evidence>
<dbReference type="Pfam" id="PF00494">
    <property type="entry name" value="SQS_PSY"/>
    <property type="match status" value="2"/>
</dbReference>
<evidence type="ECO:0000256" key="2">
    <source>
        <dbReference type="ARBA" id="ARBA00022792"/>
    </source>
</evidence>
<reference evidence="7 8" key="1">
    <citation type="journal article" date="2018" name="BMC Genomics">
        <title>Comparative genome analyses reveal sequence features reflecting distinct modes of host-adaptation between dicot and monocot powdery mildew.</title>
        <authorList>
            <person name="Wu Y."/>
            <person name="Ma X."/>
            <person name="Pan Z."/>
            <person name="Kale S.D."/>
            <person name="Song Y."/>
            <person name="King H."/>
            <person name="Zhang Q."/>
            <person name="Presley C."/>
            <person name="Deng X."/>
            <person name="Wei C.I."/>
            <person name="Xiao S."/>
        </authorList>
    </citation>
    <scope>NUCLEOTIDE SEQUENCE [LARGE SCALE GENOMIC DNA]</scope>
    <source>
        <strain evidence="7">UMSG3</strain>
    </source>
</reference>
<dbReference type="AlphaFoldDB" id="A0A420H1J4"/>
<dbReference type="GO" id="GO:0032981">
    <property type="term" value="P:mitochondrial respiratory chain complex I assembly"/>
    <property type="evidence" value="ECO:0007669"/>
    <property type="project" value="TreeGrafter"/>
</dbReference>
<keyword evidence="3" id="KW-0809">Transit peptide</keyword>
<dbReference type="SUPFAM" id="SSF48576">
    <property type="entry name" value="Terpenoid synthases"/>
    <property type="match status" value="1"/>
</dbReference>
<protein>
    <submittedName>
        <fullName evidence="7">NADH dehydrogenase complex I, assembly factor 6</fullName>
    </submittedName>
</protein>
<keyword evidence="8" id="KW-1185">Reference proteome</keyword>
<dbReference type="STRING" id="62708.A0A420H1J4"/>
<evidence type="ECO:0000256" key="5">
    <source>
        <dbReference type="ARBA" id="ARBA00023136"/>
    </source>
</evidence>
<keyword evidence="5" id="KW-0472">Membrane</keyword>
<gene>
    <name evidence="7" type="ORF">GcM3_223034</name>
</gene>
<comment type="similarity">
    <text evidence="6">Belongs to the NDUFAF6 family.</text>
</comment>
<dbReference type="PANTHER" id="PTHR21181">
    <property type="match status" value="1"/>
</dbReference>
<keyword evidence="2" id="KW-0999">Mitochondrion inner membrane</keyword>
<dbReference type="Gene3D" id="1.10.600.10">
    <property type="entry name" value="Farnesyl Diphosphate Synthase"/>
    <property type="match status" value="1"/>
</dbReference>
<dbReference type="InterPro" id="IPR002060">
    <property type="entry name" value="Squ/phyt_synthse"/>
</dbReference>
<name>A0A420H1J4_9PEZI</name>
<comment type="caution">
    <text evidence="7">The sequence shown here is derived from an EMBL/GenBank/DDBJ whole genome shotgun (WGS) entry which is preliminary data.</text>
</comment>
<evidence type="ECO:0000256" key="3">
    <source>
        <dbReference type="ARBA" id="ARBA00022946"/>
    </source>
</evidence>
<proteinExistence type="inferred from homology"/>
<dbReference type="PANTHER" id="PTHR21181:SF13">
    <property type="entry name" value="NADH DEHYDROGENASE (UBIQUINONE) COMPLEX I, ASSEMBLY FACTOR 6"/>
    <property type="match status" value="1"/>
</dbReference>
<comment type="subcellular location">
    <subcellularLocation>
        <location evidence="1">Mitochondrion inner membrane</location>
    </subcellularLocation>
</comment>
<evidence type="ECO:0000313" key="7">
    <source>
        <dbReference type="EMBL" id="RKF51365.1"/>
    </source>
</evidence>
<evidence type="ECO:0000256" key="4">
    <source>
        <dbReference type="ARBA" id="ARBA00023128"/>
    </source>
</evidence>
<accession>A0A420H1J4</accession>